<evidence type="ECO:0000313" key="2">
    <source>
        <dbReference type="EMBL" id="MBU5485903.1"/>
    </source>
</evidence>
<dbReference type="EMBL" id="JAHLQF010000004">
    <property type="protein sequence ID" value="MBU5485903.1"/>
    <property type="molecule type" value="Genomic_DNA"/>
</dbReference>
<evidence type="ECO:0000256" key="1">
    <source>
        <dbReference type="SAM" id="Phobius"/>
    </source>
</evidence>
<name>A0ABS6EL11_9CLOT</name>
<evidence type="ECO:0000313" key="3">
    <source>
        <dbReference type="Proteomes" id="UP000726170"/>
    </source>
</evidence>
<dbReference type="Proteomes" id="UP000726170">
    <property type="component" value="Unassembled WGS sequence"/>
</dbReference>
<protein>
    <submittedName>
        <fullName evidence="2">DUF4363 family protein</fullName>
    </submittedName>
</protein>
<gene>
    <name evidence="2" type="ORF">KQI86_16400</name>
</gene>
<organism evidence="2 3">
    <name type="scientific">Clostridium mobile</name>
    <dbReference type="NCBI Taxonomy" id="2841512"/>
    <lineage>
        <taxon>Bacteria</taxon>
        <taxon>Bacillati</taxon>
        <taxon>Bacillota</taxon>
        <taxon>Clostridia</taxon>
        <taxon>Eubacteriales</taxon>
        <taxon>Clostridiaceae</taxon>
        <taxon>Clostridium</taxon>
    </lineage>
</organism>
<feature type="transmembrane region" description="Helical" evidence="1">
    <location>
        <begin position="12"/>
        <end position="30"/>
    </location>
</feature>
<dbReference type="Pfam" id="PF14276">
    <property type="entry name" value="DUF4363"/>
    <property type="match status" value="1"/>
</dbReference>
<keyword evidence="1" id="KW-0812">Transmembrane</keyword>
<keyword evidence="3" id="KW-1185">Reference proteome</keyword>
<comment type="caution">
    <text evidence="2">The sequence shown here is derived from an EMBL/GenBank/DDBJ whole genome shotgun (WGS) entry which is preliminary data.</text>
</comment>
<keyword evidence="1" id="KW-1133">Transmembrane helix</keyword>
<reference evidence="2 3" key="1">
    <citation type="submission" date="2021-06" db="EMBL/GenBank/DDBJ databases">
        <authorList>
            <person name="Sun Q."/>
            <person name="Li D."/>
        </authorList>
    </citation>
    <scope>NUCLEOTIDE SEQUENCE [LARGE SCALE GENOMIC DNA]</scope>
    <source>
        <strain evidence="2 3">MSJ-11</strain>
    </source>
</reference>
<sequence>MFNRKHIRGIVAFVWLIAFIGLWAIFYKILPKNDIEIKLQQIEHSISNDNWQEAKKGMKELKEIYIEKRPIIQMNNATEAFINFDYIFGQLDYAVQQESKTALEYIGSLKYSIDYVIRPFSGP</sequence>
<dbReference type="InterPro" id="IPR025373">
    <property type="entry name" value="DUF4363"/>
</dbReference>
<keyword evidence="1" id="KW-0472">Membrane</keyword>
<proteinExistence type="predicted"/>
<accession>A0ABS6EL11</accession>
<dbReference type="RefSeq" id="WP_216440504.1">
    <property type="nucleotide sequence ID" value="NZ_JAHLQF010000004.1"/>
</dbReference>